<reference evidence="1 2" key="1">
    <citation type="submission" date="2018-08" db="EMBL/GenBank/DDBJ databases">
        <title>Aphanomyces genome sequencing and annotation.</title>
        <authorList>
            <person name="Minardi D."/>
            <person name="Oidtmann B."/>
            <person name="Van Der Giezen M."/>
            <person name="Studholme D.J."/>
        </authorList>
    </citation>
    <scope>NUCLEOTIDE SEQUENCE [LARGE SCALE GENOMIC DNA]</scope>
    <source>
        <strain evidence="1 2">NJM0002</strain>
    </source>
</reference>
<accession>A0A3R6V9L9</accession>
<gene>
    <name evidence="1" type="ORF">DYB32_005765</name>
</gene>
<name>A0A3R6V9L9_9STRA</name>
<dbReference type="SUPFAM" id="SSF50156">
    <property type="entry name" value="PDZ domain-like"/>
    <property type="match status" value="1"/>
</dbReference>
<keyword evidence="2" id="KW-1185">Reference proteome</keyword>
<dbReference type="EMBL" id="QUSY01000545">
    <property type="protein sequence ID" value="RHY28687.1"/>
    <property type="molecule type" value="Genomic_DNA"/>
</dbReference>
<sequence length="327" mass="35950">MSRSKAPESACVLAEFREWKKLQAKLEEDSSHACDRDTRGNLPLHWACQDPDIPLSLFESIIQAFPGGRLESNHDGQLPSHIAEKNGLSASHVQLLAVDSDANIVPTRSNELSSSDAPQNVSSTAKVRFGESTDSKVKDYDEEENDHLASLVTQLNALRRAMHTQAKIYAQLRKHNWAASTASPPSPSSTLLAQPRDRYTLTWKRGDVGIRFFNSSVGCRVEKLSQGHGITSGIMSCRLGDVLVSINGVNVERQSVRGVMDVLQRLSTPVVLEFLPGDNIATDGGRTSGSDNDEESAAWCHSQHEMHDQVMLLLQDTIAHVNPDYKT</sequence>
<comment type="caution">
    <text evidence="1">The sequence shown here is derived from an EMBL/GenBank/DDBJ whole genome shotgun (WGS) entry which is preliminary data.</text>
</comment>
<dbReference type="VEuPathDB" id="FungiDB:H310_05054"/>
<evidence type="ECO:0008006" key="3">
    <source>
        <dbReference type="Google" id="ProtNLM"/>
    </source>
</evidence>
<dbReference type="AlphaFoldDB" id="A0A3R6V9L9"/>
<proteinExistence type="predicted"/>
<dbReference type="InterPro" id="IPR036034">
    <property type="entry name" value="PDZ_sf"/>
</dbReference>
<evidence type="ECO:0000313" key="1">
    <source>
        <dbReference type="EMBL" id="RHY28687.1"/>
    </source>
</evidence>
<evidence type="ECO:0000313" key="2">
    <source>
        <dbReference type="Proteomes" id="UP000285060"/>
    </source>
</evidence>
<protein>
    <recommendedName>
        <fullName evidence="3">PDZ domain-containing protein</fullName>
    </recommendedName>
</protein>
<organism evidence="1 2">
    <name type="scientific">Aphanomyces invadans</name>
    <dbReference type="NCBI Taxonomy" id="157072"/>
    <lineage>
        <taxon>Eukaryota</taxon>
        <taxon>Sar</taxon>
        <taxon>Stramenopiles</taxon>
        <taxon>Oomycota</taxon>
        <taxon>Saprolegniomycetes</taxon>
        <taxon>Saprolegniales</taxon>
        <taxon>Verrucalvaceae</taxon>
        <taxon>Aphanomyces</taxon>
    </lineage>
</organism>
<dbReference type="Proteomes" id="UP000285060">
    <property type="component" value="Unassembled WGS sequence"/>
</dbReference>